<feature type="transmembrane region" description="Helical" evidence="2">
    <location>
        <begin position="627"/>
        <end position="649"/>
    </location>
</feature>
<keyword evidence="2" id="KW-1133">Transmembrane helix</keyword>
<protein>
    <submittedName>
        <fullName evidence="5">GD18371</fullName>
    </submittedName>
</protein>
<feature type="transmembrane region" description="Helical" evidence="2">
    <location>
        <begin position="317"/>
        <end position="337"/>
    </location>
</feature>
<dbReference type="AlphaFoldDB" id="B4R215"/>
<dbReference type="Pfam" id="PF01757">
    <property type="entry name" value="Acyl_transf_3"/>
    <property type="match status" value="1"/>
</dbReference>
<feature type="transmembrane region" description="Helical" evidence="2">
    <location>
        <begin position="418"/>
        <end position="438"/>
    </location>
</feature>
<keyword evidence="6" id="KW-1185">Reference proteome</keyword>
<keyword evidence="2" id="KW-0472">Membrane</keyword>
<dbReference type="PhylomeDB" id="B4R215"/>
<reference evidence="5 6" key="1">
    <citation type="journal article" date="2007" name="Nature">
        <title>Evolution of genes and genomes on the Drosophila phylogeny.</title>
        <authorList>
            <consortium name="Drosophila 12 Genomes Consortium"/>
            <person name="Clark A.G."/>
            <person name="Eisen M.B."/>
            <person name="Smith D.R."/>
            <person name="Bergman C.M."/>
            <person name="Oliver B."/>
            <person name="Markow T.A."/>
            <person name="Kaufman T.C."/>
            <person name="Kellis M."/>
            <person name="Gelbart W."/>
            <person name="Iyer V.N."/>
            <person name="Pollard D.A."/>
            <person name="Sackton T.B."/>
            <person name="Larracuente A.M."/>
            <person name="Singh N.D."/>
            <person name="Abad J.P."/>
            <person name="Abt D.N."/>
            <person name="Adryan B."/>
            <person name="Aguade M."/>
            <person name="Akashi H."/>
            <person name="Anderson W.W."/>
            <person name="Aquadro C.F."/>
            <person name="Ardell D.H."/>
            <person name="Arguello R."/>
            <person name="Artieri C.G."/>
            <person name="Barbash D.A."/>
            <person name="Barker D."/>
            <person name="Barsanti P."/>
            <person name="Batterham P."/>
            <person name="Batzoglou S."/>
            <person name="Begun D."/>
            <person name="Bhutkar A."/>
            <person name="Blanco E."/>
            <person name="Bosak S.A."/>
            <person name="Bradley R.K."/>
            <person name="Brand A.D."/>
            <person name="Brent M.R."/>
            <person name="Brooks A.N."/>
            <person name="Brown R.H."/>
            <person name="Butlin R.K."/>
            <person name="Caggese C."/>
            <person name="Calvi B.R."/>
            <person name="Bernardo de Carvalho A."/>
            <person name="Caspi A."/>
            <person name="Castrezana S."/>
            <person name="Celniker S.E."/>
            <person name="Chang J.L."/>
            <person name="Chapple C."/>
            <person name="Chatterji S."/>
            <person name="Chinwalla A."/>
            <person name="Civetta A."/>
            <person name="Clifton S.W."/>
            <person name="Comeron J.M."/>
            <person name="Costello J.C."/>
            <person name="Coyne J.A."/>
            <person name="Daub J."/>
            <person name="David R.G."/>
            <person name="Delcher A.L."/>
            <person name="Delehaunty K."/>
            <person name="Do C.B."/>
            <person name="Ebling H."/>
            <person name="Edwards K."/>
            <person name="Eickbush T."/>
            <person name="Evans J.D."/>
            <person name="Filipski A."/>
            <person name="Findeiss S."/>
            <person name="Freyhult E."/>
            <person name="Fulton L."/>
            <person name="Fulton R."/>
            <person name="Garcia A.C."/>
            <person name="Gardiner A."/>
            <person name="Garfield D.A."/>
            <person name="Garvin B.E."/>
            <person name="Gibson G."/>
            <person name="Gilbert D."/>
            <person name="Gnerre S."/>
            <person name="Godfrey J."/>
            <person name="Good R."/>
            <person name="Gotea V."/>
            <person name="Gravely B."/>
            <person name="Greenberg A.J."/>
            <person name="Griffiths-Jones S."/>
            <person name="Gross S."/>
            <person name="Guigo R."/>
            <person name="Gustafson E.A."/>
            <person name="Haerty W."/>
            <person name="Hahn M.W."/>
            <person name="Halligan D.L."/>
            <person name="Halpern A.L."/>
            <person name="Halter G.M."/>
            <person name="Han M.V."/>
            <person name="Heger A."/>
            <person name="Hillier L."/>
            <person name="Hinrichs A.S."/>
            <person name="Holmes I."/>
            <person name="Hoskins R.A."/>
            <person name="Hubisz M.J."/>
            <person name="Hultmark D."/>
            <person name="Huntley M.A."/>
            <person name="Jaffe D.B."/>
            <person name="Jagadeeshan S."/>
            <person name="Jeck W.R."/>
            <person name="Johnson J."/>
            <person name="Jones C.D."/>
            <person name="Jordan W.C."/>
            <person name="Karpen G.H."/>
            <person name="Kataoka E."/>
            <person name="Keightley P.D."/>
            <person name="Kheradpour P."/>
            <person name="Kirkness E.F."/>
            <person name="Koerich L.B."/>
            <person name="Kristiansen K."/>
            <person name="Kudrna D."/>
            <person name="Kulathinal R.J."/>
            <person name="Kumar S."/>
            <person name="Kwok R."/>
            <person name="Lander E."/>
            <person name="Langley C.H."/>
            <person name="Lapoint R."/>
            <person name="Lazzaro B.P."/>
            <person name="Lee S.J."/>
            <person name="Levesque L."/>
            <person name="Li R."/>
            <person name="Lin C.F."/>
            <person name="Lin M.F."/>
            <person name="Lindblad-Toh K."/>
            <person name="Llopart A."/>
            <person name="Long M."/>
            <person name="Low L."/>
            <person name="Lozovsky E."/>
            <person name="Lu J."/>
            <person name="Luo M."/>
            <person name="Machado C.A."/>
            <person name="Makalowski W."/>
            <person name="Marzo M."/>
            <person name="Matsuda M."/>
            <person name="Matzkin L."/>
            <person name="McAllister B."/>
            <person name="McBride C.S."/>
            <person name="McKernan B."/>
            <person name="McKernan K."/>
            <person name="Mendez-Lago M."/>
            <person name="Minx P."/>
            <person name="Mollenhauer M.U."/>
            <person name="Montooth K."/>
            <person name="Mount S.M."/>
            <person name="Mu X."/>
            <person name="Myers E."/>
            <person name="Negre B."/>
            <person name="Newfeld S."/>
            <person name="Nielsen R."/>
            <person name="Noor M.A."/>
            <person name="O'Grady P."/>
            <person name="Pachter L."/>
            <person name="Papaceit M."/>
            <person name="Parisi M.J."/>
            <person name="Parisi M."/>
            <person name="Parts L."/>
            <person name="Pedersen J.S."/>
            <person name="Pesole G."/>
            <person name="Phillippy A.M."/>
            <person name="Ponting C.P."/>
            <person name="Pop M."/>
            <person name="Porcelli D."/>
            <person name="Powell J.R."/>
            <person name="Prohaska S."/>
            <person name="Pruitt K."/>
            <person name="Puig M."/>
            <person name="Quesneville H."/>
            <person name="Ram K.R."/>
            <person name="Rand D."/>
            <person name="Rasmussen M.D."/>
            <person name="Reed L.K."/>
            <person name="Reenan R."/>
            <person name="Reily A."/>
            <person name="Remington K.A."/>
            <person name="Rieger T.T."/>
            <person name="Ritchie M.G."/>
            <person name="Robin C."/>
            <person name="Rogers Y.H."/>
            <person name="Rohde C."/>
            <person name="Rozas J."/>
            <person name="Rubenfield M.J."/>
            <person name="Ruiz A."/>
            <person name="Russo S."/>
            <person name="Salzberg S.L."/>
            <person name="Sanchez-Gracia A."/>
            <person name="Saranga D.J."/>
            <person name="Sato H."/>
            <person name="Schaeffer S.W."/>
            <person name="Schatz M.C."/>
            <person name="Schlenke T."/>
            <person name="Schwartz R."/>
            <person name="Segarra C."/>
            <person name="Singh R.S."/>
            <person name="Sirot L."/>
            <person name="Sirota M."/>
            <person name="Sisneros N.B."/>
            <person name="Smith C.D."/>
            <person name="Smith T.F."/>
            <person name="Spieth J."/>
            <person name="Stage D.E."/>
            <person name="Stark A."/>
            <person name="Stephan W."/>
            <person name="Strausberg R.L."/>
            <person name="Strempel S."/>
            <person name="Sturgill D."/>
            <person name="Sutton G."/>
            <person name="Sutton G.G."/>
            <person name="Tao W."/>
            <person name="Teichmann S."/>
            <person name="Tobari Y.N."/>
            <person name="Tomimura Y."/>
            <person name="Tsolas J.M."/>
            <person name="Valente V.L."/>
            <person name="Venter E."/>
            <person name="Venter J.C."/>
            <person name="Vicario S."/>
            <person name="Vieira F.G."/>
            <person name="Vilella A.J."/>
            <person name="Villasante A."/>
            <person name="Walenz B."/>
            <person name="Wang J."/>
            <person name="Wasserman M."/>
            <person name="Watts T."/>
            <person name="Wilson D."/>
            <person name="Wilson R.K."/>
            <person name="Wing R.A."/>
            <person name="Wolfner M.F."/>
            <person name="Wong A."/>
            <person name="Wong G.K."/>
            <person name="Wu C.I."/>
            <person name="Wu G."/>
            <person name="Yamamoto D."/>
            <person name="Yang H.P."/>
            <person name="Yang S.P."/>
            <person name="Yorke J.A."/>
            <person name="Yoshida K."/>
            <person name="Zdobnov E."/>
            <person name="Zhang P."/>
            <person name="Zhang Y."/>
            <person name="Zimin A.V."/>
            <person name="Baldwin J."/>
            <person name="Abdouelleil A."/>
            <person name="Abdulkadir J."/>
            <person name="Abebe A."/>
            <person name="Abera B."/>
            <person name="Abreu J."/>
            <person name="Acer S.C."/>
            <person name="Aftuck L."/>
            <person name="Alexander A."/>
            <person name="An P."/>
            <person name="Anderson E."/>
            <person name="Anderson S."/>
            <person name="Arachi H."/>
            <person name="Azer M."/>
            <person name="Bachantsang P."/>
            <person name="Barry A."/>
            <person name="Bayul T."/>
            <person name="Berlin A."/>
            <person name="Bessette D."/>
            <person name="Bloom T."/>
            <person name="Blye J."/>
            <person name="Boguslavskiy L."/>
            <person name="Bonnet C."/>
            <person name="Boukhgalter B."/>
            <person name="Bourzgui I."/>
            <person name="Brown A."/>
            <person name="Cahill P."/>
            <person name="Channer S."/>
            <person name="Cheshatsang Y."/>
            <person name="Chuda L."/>
            <person name="Citroen M."/>
            <person name="Collymore A."/>
            <person name="Cooke P."/>
            <person name="Costello M."/>
            <person name="D'Aco K."/>
            <person name="Daza R."/>
            <person name="De Haan G."/>
            <person name="DeGray S."/>
            <person name="DeMaso C."/>
            <person name="Dhargay N."/>
            <person name="Dooley K."/>
            <person name="Dooley E."/>
            <person name="Doricent M."/>
            <person name="Dorje P."/>
            <person name="Dorjee K."/>
            <person name="Dupes A."/>
            <person name="Elong R."/>
            <person name="Falk J."/>
            <person name="Farina A."/>
            <person name="Faro S."/>
            <person name="Ferguson D."/>
            <person name="Fisher S."/>
            <person name="Foley C.D."/>
            <person name="Franke A."/>
            <person name="Friedrich D."/>
            <person name="Gadbois L."/>
            <person name="Gearin G."/>
            <person name="Gearin C.R."/>
            <person name="Giannoukos G."/>
            <person name="Goode T."/>
            <person name="Graham J."/>
            <person name="Grandbois E."/>
            <person name="Grewal S."/>
            <person name="Gyaltsen K."/>
            <person name="Hafez N."/>
            <person name="Hagos B."/>
            <person name="Hall J."/>
            <person name="Henson C."/>
            <person name="Hollinger A."/>
            <person name="Honan T."/>
            <person name="Huard M.D."/>
            <person name="Hughes L."/>
            <person name="Hurhula B."/>
            <person name="Husby M.E."/>
            <person name="Kamat A."/>
            <person name="Kanga B."/>
            <person name="Kashin S."/>
            <person name="Khazanovich D."/>
            <person name="Kisner P."/>
            <person name="Lance K."/>
            <person name="Lara M."/>
            <person name="Lee W."/>
            <person name="Lennon N."/>
            <person name="Letendre F."/>
            <person name="LeVine R."/>
            <person name="Lipovsky A."/>
            <person name="Liu X."/>
            <person name="Liu J."/>
            <person name="Liu S."/>
            <person name="Lokyitsang T."/>
            <person name="Lokyitsang Y."/>
            <person name="Lubonja R."/>
            <person name="Lui A."/>
            <person name="MacDonald P."/>
            <person name="Magnisalis V."/>
            <person name="Maru K."/>
            <person name="Matthews C."/>
            <person name="McCusker W."/>
            <person name="McDonough S."/>
            <person name="Mehta T."/>
            <person name="Meldrim J."/>
            <person name="Meneus L."/>
            <person name="Mihai O."/>
            <person name="Mihalev A."/>
            <person name="Mihova T."/>
            <person name="Mittelman R."/>
            <person name="Mlenga V."/>
            <person name="Montmayeur A."/>
            <person name="Mulrain L."/>
            <person name="Navidi A."/>
            <person name="Naylor J."/>
            <person name="Negash T."/>
            <person name="Nguyen T."/>
            <person name="Nguyen N."/>
            <person name="Nicol R."/>
            <person name="Norbu C."/>
            <person name="Norbu N."/>
            <person name="Novod N."/>
            <person name="O'Neill B."/>
            <person name="Osman S."/>
            <person name="Markiewicz E."/>
            <person name="Oyono O.L."/>
            <person name="Patti C."/>
            <person name="Phunkhang P."/>
            <person name="Pierre F."/>
            <person name="Priest M."/>
            <person name="Raghuraman S."/>
            <person name="Rege F."/>
            <person name="Reyes R."/>
            <person name="Rise C."/>
            <person name="Rogov P."/>
            <person name="Ross K."/>
            <person name="Ryan E."/>
            <person name="Settipalli S."/>
            <person name="Shea T."/>
            <person name="Sherpa N."/>
            <person name="Shi L."/>
            <person name="Shih D."/>
            <person name="Sparrow T."/>
            <person name="Spaulding J."/>
            <person name="Stalker J."/>
            <person name="Stange-Thomann N."/>
            <person name="Stavropoulos S."/>
            <person name="Stone C."/>
            <person name="Strader C."/>
            <person name="Tesfaye S."/>
            <person name="Thomson T."/>
            <person name="Thoulutsang Y."/>
            <person name="Thoulutsang D."/>
            <person name="Topham K."/>
            <person name="Topping I."/>
            <person name="Tsamla T."/>
            <person name="Vassiliev H."/>
            <person name="Vo A."/>
            <person name="Wangchuk T."/>
            <person name="Wangdi T."/>
            <person name="Weiand M."/>
            <person name="Wilkinson J."/>
            <person name="Wilson A."/>
            <person name="Yadav S."/>
            <person name="Young G."/>
            <person name="Yu Q."/>
            <person name="Zembek L."/>
            <person name="Zhong D."/>
            <person name="Zimmer A."/>
            <person name="Zwirko Z."/>
            <person name="Jaffe D.B."/>
            <person name="Alvarez P."/>
            <person name="Brockman W."/>
            <person name="Butler J."/>
            <person name="Chin C."/>
            <person name="Gnerre S."/>
            <person name="Grabherr M."/>
            <person name="Kleber M."/>
            <person name="Mauceli E."/>
            <person name="MacCallum I."/>
        </authorList>
    </citation>
    <scope>NUCLEOTIDE SEQUENCE [LARGE SCALE GENOMIC DNA]</scope>
    <source>
        <strain evidence="6">white501</strain>
    </source>
</reference>
<evidence type="ECO:0000256" key="3">
    <source>
        <dbReference type="SAM" id="SignalP"/>
    </source>
</evidence>
<feature type="transmembrane region" description="Helical" evidence="2">
    <location>
        <begin position="202"/>
        <end position="226"/>
    </location>
</feature>
<feature type="domain" description="Nose resistant-to-fluoxetine protein N-terminal" evidence="4">
    <location>
        <begin position="67"/>
        <end position="196"/>
    </location>
</feature>
<dbReference type="SMART" id="SM00703">
    <property type="entry name" value="NRF"/>
    <property type="match status" value="1"/>
</dbReference>
<evidence type="ECO:0000313" key="5">
    <source>
        <dbReference type="EMBL" id="EDX14072.1"/>
    </source>
</evidence>
<accession>B4R215</accession>
<gene>
    <name evidence="5" type="primary">Dsim\GD18371</name>
    <name evidence="5" type="ORF">Dsim_GD18371</name>
</gene>
<feature type="transmembrane region" description="Helical" evidence="2">
    <location>
        <begin position="515"/>
        <end position="536"/>
    </location>
</feature>
<proteinExistence type="predicted"/>
<dbReference type="OMA" id="TIMWFYL"/>
<name>B4R215_DROSI</name>
<evidence type="ECO:0000256" key="2">
    <source>
        <dbReference type="SAM" id="Phobius"/>
    </source>
</evidence>
<keyword evidence="3" id="KW-0732">Signal</keyword>
<sequence length="712" mass="80328">MVKILSFILLSGLVLIGAIQSEDRSVLEEYQRLRKLKPLGIEFADYFQNVTLNDLSLFDSRLPTEADLLCVNDLTTLVTALQGGQYWAIKMIDAWGGIPSGIFTGNVYDLGNFDECINIKKDAIRGKYCFLDVSPAKILGVQSSLAGILKMKTATCFPASCSATHMNKFVDTILKKILNVNMPSTAMSISDDSCQTAEREPWNGLTILTIVILSVMGLIVAIATLYDYFLVKSQGKYQLHTAVKLFSARANSRALFRIVVNQSNPNVIECLHGIRCMSLFWVVWLHQYASIFASPNINRFATLSWLKTPITMFFLEGTFSVDSFFFIGGLLVSLIALRTMERNKGSLNVPLMYVHRLIRILPILAISILVYTQLTGVLGNGPLFKGGSNSKASCEKSWYMTLLFVVNFANDMCLDHTWYLAVDMQLFLISPILLFALYKWGKKAAAAIAVLIVLLSGCLFATMMVNHYSITSRDLSLQKKMYFYTHTHAAPWLIGFLFGYFVYLNKGRKFKLNWIAVWSGWILCLAMLFTSIFALYPKLESGKPWLMTTLEVSCFYTLTRVGWPLAVGWVVFACMQGYGGMANTFLSSPLWQPISKLSYSIYIWHSFIQEINQRIVRTNTYFSNYQVMLNFWSTMGFTVLFSYLLYLLIEAPIGGLDILFRPKKKAPAEIKLMTDSDKVCESHGHDVDQSNQREIEGIESNVEQPADKSQLE</sequence>
<feature type="transmembrane region" description="Helical" evidence="2">
    <location>
        <begin position="357"/>
        <end position="374"/>
    </location>
</feature>
<feature type="region of interest" description="Disordered" evidence="1">
    <location>
        <begin position="677"/>
        <end position="712"/>
    </location>
</feature>
<evidence type="ECO:0000313" key="6">
    <source>
        <dbReference type="Proteomes" id="UP000000304"/>
    </source>
</evidence>
<dbReference type="InterPro" id="IPR052728">
    <property type="entry name" value="O2_lipid_transport_reg"/>
</dbReference>
<dbReference type="OrthoDB" id="118951at2759"/>
<evidence type="ECO:0000259" key="4">
    <source>
        <dbReference type="SMART" id="SM00703"/>
    </source>
</evidence>
<dbReference type="PANTHER" id="PTHR11161:SF0">
    <property type="entry name" value="O-ACYLTRANSFERASE LIKE PROTEIN"/>
    <property type="match status" value="1"/>
</dbReference>
<dbReference type="PANTHER" id="PTHR11161">
    <property type="entry name" value="O-ACYLTRANSFERASE"/>
    <property type="match status" value="1"/>
</dbReference>
<keyword evidence="2" id="KW-0812">Transmembrane</keyword>
<dbReference type="Proteomes" id="UP000000304">
    <property type="component" value="Chromosome 3R"/>
</dbReference>
<dbReference type="HOGENOM" id="CLU_007874_2_1_1"/>
<feature type="chain" id="PRO_5002821565" evidence="3">
    <location>
        <begin position="22"/>
        <end position="712"/>
    </location>
</feature>
<feature type="signal peptide" evidence="3">
    <location>
        <begin position="1"/>
        <end position="21"/>
    </location>
</feature>
<dbReference type="EMBL" id="CM000364">
    <property type="protein sequence ID" value="EDX14072.1"/>
    <property type="molecule type" value="Genomic_DNA"/>
</dbReference>
<dbReference type="GO" id="GO:0016747">
    <property type="term" value="F:acyltransferase activity, transferring groups other than amino-acyl groups"/>
    <property type="evidence" value="ECO:0007669"/>
    <property type="project" value="InterPro"/>
</dbReference>
<dbReference type="InterPro" id="IPR002656">
    <property type="entry name" value="Acyl_transf_3_dom"/>
</dbReference>
<feature type="transmembrane region" description="Helical" evidence="2">
    <location>
        <begin position="481"/>
        <end position="503"/>
    </location>
</feature>
<dbReference type="STRING" id="7240.B4R215"/>
<feature type="compositionally biased region" description="Basic and acidic residues" evidence="1">
    <location>
        <begin position="677"/>
        <end position="696"/>
    </location>
</feature>
<dbReference type="Pfam" id="PF20146">
    <property type="entry name" value="NRF"/>
    <property type="match status" value="1"/>
</dbReference>
<dbReference type="InterPro" id="IPR006621">
    <property type="entry name" value="Nose-resist-to-fluoxetine_N"/>
</dbReference>
<organism evidence="5 6">
    <name type="scientific">Drosophila simulans</name>
    <name type="common">Fruit fly</name>
    <dbReference type="NCBI Taxonomy" id="7240"/>
    <lineage>
        <taxon>Eukaryota</taxon>
        <taxon>Metazoa</taxon>
        <taxon>Ecdysozoa</taxon>
        <taxon>Arthropoda</taxon>
        <taxon>Hexapoda</taxon>
        <taxon>Insecta</taxon>
        <taxon>Pterygota</taxon>
        <taxon>Neoptera</taxon>
        <taxon>Endopterygota</taxon>
        <taxon>Diptera</taxon>
        <taxon>Brachycera</taxon>
        <taxon>Muscomorpha</taxon>
        <taxon>Ephydroidea</taxon>
        <taxon>Drosophilidae</taxon>
        <taxon>Drosophila</taxon>
        <taxon>Sophophora</taxon>
    </lineage>
</organism>
<feature type="transmembrane region" description="Helical" evidence="2">
    <location>
        <begin position="445"/>
        <end position="469"/>
    </location>
</feature>
<evidence type="ECO:0000256" key="1">
    <source>
        <dbReference type="SAM" id="MobiDB-lite"/>
    </source>
</evidence>